<evidence type="ECO:0008006" key="5">
    <source>
        <dbReference type="Google" id="ProtNLM"/>
    </source>
</evidence>
<dbReference type="AlphaFoldDB" id="A0A0A3HZ84"/>
<dbReference type="InterPro" id="IPR007060">
    <property type="entry name" value="FtsL/DivIC"/>
</dbReference>
<proteinExistence type="predicted"/>
<dbReference type="GO" id="GO:0051301">
    <property type="term" value="P:cell division"/>
    <property type="evidence" value="ECO:0007669"/>
    <property type="project" value="InterPro"/>
</dbReference>
<feature type="coiled-coil region" evidence="1">
    <location>
        <begin position="69"/>
        <end position="103"/>
    </location>
</feature>
<dbReference type="PANTHER" id="PTHR40027">
    <property type="entry name" value="CELL DIVISION PROTEIN DIVIC"/>
    <property type="match status" value="1"/>
</dbReference>
<dbReference type="RefSeq" id="WP_036189150.1">
    <property type="nucleotide sequence ID" value="NZ_AVDA01000025.1"/>
</dbReference>
<keyword evidence="2" id="KW-1133">Transmembrane helix</keyword>
<evidence type="ECO:0000256" key="1">
    <source>
        <dbReference type="SAM" id="Coils"/>
    </source>
</evidence>
<dbReference type="PANTHER" id="PTHR40027:SF1">
    <property type="entry name" value="CELL DIVISION PROTEIN DIVIC"/>
    <property type="match status" value="1"/>
</dbReference>
<dbReference type="Proteomes" id="UP000030416">
    <property type="component" value="Unassembled WGS sequence"/>
</dbReference>
<dbReference type="Pfam" id="PF04977">
    <property type="entry name" value="DivIC"/>
    <property type="match status" value="1"/>
</dbReference>
<accession>A0A0A3HZ84</accession>
<comment type="caution">
    <text evidence="3">The sequence shown here is derived from an EMBL/GenBank/DDBJ whole genome shotgun (WGS) entry which is preliminary data.</text>
</comment>
<keyword evidence="1" id="KW-0175">Coiled coil</keyword>
<feature type="transmembrane region" description="Helical" evidence="2">
    <location>
        <begin position="44"/>
        <end position="64"/>
    </location>
</feature>
<dbReference type="STRING" id="1384049.CD29_16755"/>
<evidence type="ECO:0000313" key="4">
    <source>
        <dbReference type="Proteomes" id="UP000030416"/>
    </source>
</evidence>
<keyword evidence="2" id="KW-0472">Membrane</keyword>
<name>A0A0A3HZ84_9BACL</name>
<organism evidence="3 4">
    <name type="scientific">Ureibacillus manganicus DSM 26584</name>
    <dbReference type="NCBI Taxonomy" id="1384049"/>
    <lineage>
        <taxon>Bacteria</taxon>
        <taxon>Bacillati</taxon>
        <taxon>Bacillota</taxon>
        <taxon>Bacilli</taxon>
        <taxon>Bacillales</taxon>
        <taxon>Caryophanaceae</taxon>
        <taxon>Ureibacillus</taxon>
    </lineage>
</organism>
<sequence length="131" mass="15445">MAKRHKQPEHSNNTIRTLHNDYVRTTKEEFKQANRQKVLFRRRIVAFGVLAAIILLLLVSTMFAQDQRIAKKDQEKAEVLAELEKVKQQQEMLNLQITKLEDDDYIAKLARKEYFLSDEGEIIFTIPDKEE</sequence>
<gene>
    <name evidence="3" type="ORF">CD29_16755</name>
</gene>
<dbReference type="EMBL" id="JPVN01000025">
    <property type="protein sequence ID" value="KGR76580.1"/>
    <property type="molecule type" value="Genomic_DNA"/>
</dbReference>
<dbReference type="OrthoDB" id="2991180at2"/>
<dbReference type="eggNOG" id="COG2919">
    <property type="taxonomic scope" value="Bacteria"/>
</dbReference>
<reference evidence="3 4" key="1">
    <citation type="submission" date="2014-02" db="EMBL/GenBank/DDBJ databases">
        <title>Draft genome sequence of Lysinibacillus manganicus DSM 26584T.</title>
        <authorList>
            <person name="Zhang F."/>
            <person name="Wang G."/>
            <person name="Zhang L."/>
        </authorList>
    </citation>
    <scope>NUCLEOTIDE SEQUENCE [LARGE SCALE GENOMIC DNA]</scope>
    <source>
        <strain evidence="3 4">DSM 26584</strain>
    </source>
</reference>
<keyword evidence="2" id="KW-0812">Transmembrane</keyword>
<evidence type="ECO:0000313" key="3">
    <source>
        <dbReference type="EMBL" id="KGR76580.1"/>
    </source>
</evidence>
<protein>
    <recommendedName>
        <fullName evidence="5">Cell division protein DIVIC</fullName>
    </recommendedName>
</protein>
<evidence type="ECO:0000256" key="2">
    <source>
        <dbReference type="SAM" id="Phobius"/>
    </source>
</evidence>
<keyword evidence="4" id="KW-1185">Reference proteome</keyword>
<dbReference type="InterPro" id="IPR039076">
    <property type="entry name" value="DivIC"/>
</dbReference>